<evidence type="ECO:0000256" key="1">
    <source>
        <dbReference type="SAM" id="Phobius"/>
    </source>
</evidence>
<name>A0ABU6K9P1_9BACI</name>
<evidence type="ECO:0000313" key="2">
    <source>
        <dbReference type="EMBL" id="MEC5422061.1"/>
    </source>
</evidence>
<feature type="transmembrane region" description="Helical" evidence="1">
    <location>
        <begin position="7"/>
        <end position="24"/>
    </location>
</feature>
<organism evidence="2 3">
    <name type="scientific">Virgibacillus tibetensis</name>
    <dbReference type="NCBI Taxonomy" id="3042313"/>
    <lineage>
        <taxon>Bacteria</taxon>
        <taxon>Bacillati</taxon>
        <taxon>Bacillota</taxon>
        <taxon>Bacilli</taxon>
        <taxon>Bacillales</taxon>
        <taxon>Bacillaceae</taxon>
        <taxon>Virgibacillus</taxon>
    </lineage>
</organism>
<keyword evidence="3" id="KW-1185">Reference proteome</keyword>
<feature type="transmembrane region" description="Helical" evidence="1">
    <location>
        <begin position="44"/>
        <end position="62"/>
    </location>
</feature>
<sequence length="65" mass="7343">MNPGKLFIIAGIVLLIIGLLWTFIGRLPGDFSFRKGNVSFHFPIMTSIVVSIILTLVFFIMGRFR</sequence>
<dbReference type="Proteomes" id="UP001335737">
    <property type="component" value="Unassembled WGS sequence"/>
</dbReference>
<dbReference type="Pfam" id="PF11146">
    <property type="entry name" value="DUF2905"/>
    <property type="match status" value="1"/>
</dbReference>
<proteinExistence type="predicted"/>
<dbReference type="RefSeq" id="WP_327606391.1">
    <property type="nucleotide sequence ID" value="NZ_JARZFX010000001.1"/>
</dbReference>
<reference evidence="2 3" key="1">
    <citation type="journal article" date="2024" name="Int. J. Syst. Evol. Microbiol.">
        <title>Virgibacillus tibetensis sp. nov., isolated from salt lake on the Tibetan Plateau of China.</title>
        <authorList>
            <person name="Phurbu D."/>
            <person name="Liu Z.-X."/>
            <person name="Wang R."/>
            <person name="Zheng Y.-Y."/>
            <person name="Liu H.-C."/>
            <person name="Zhou Y.-G."/>
            <person name="Yu Y.-J."/>
            <person name="Li A.-H."/>
        </authorList>
    </citation>
    <scope>NUCLEOTIDE SEQUENCE [LARGE SCALE GENOMIC DNA]</scope>
    <source>
        <strain evidence="2 3">C22-A2</strain>
    </source>
</reference>
<keyword evidence="1" id="KW-0472">Membrane</keyword>
<evidence type="ECO:0000313" key="3">
    <source>
        <dbReference type="Proteomes" id="UP001335737"/>
    </source>
</evidence>
<protein>
    <submittedName>
        <fullName evidence="2">DUF2905 domain-containing protein</fullName>
    </submittedName>
</protein>
<keyword evidence="1" id="KW-1133">Transmembrane helix</keyword>
<gene>
    <name evidence="2" type="ORF">QGM71_00960</name>
</gene>
<dbReference type="EMBL" id="JARZFX010000001">
    <property type="protein sequence ID" value="MEC5422061.1"/>
    <property type="molecule type" value="Genomic_DNA"/>
</dbReference>
<accession>A0ABU6K9P1</accession>
<dbReference type="InterPro" id="IPR021320">
    <property type="entry name" value="DUF2905"/>
</dbReference>
<keyword evidence="1" id="KW-0812">Transmembrane</keyword>
<dbReference type="PANTHER" id="PTHR36443:SF1">
    <property type="entry name" value="BSR5223 PROTEIN"/>
    <property type="match status" value="1"/>
</dbReference>
<comment type="caution">
    <text evidence="2">The sequence shown here is derived from an EMBL/GenBank/DDBJ whole genome shotgun (WGS) entry which is preliminary data.</text>
</comment>
<dbReference type="PANTHER" id="PTHR36443">
    <property type="entry name" value="BSR5223 PROTEIN"/>
    <property type="match status" value="1"/>
</dbReference>